<evidence type="ECO:0008006" key="4">
    <source>
        <dbReference type="Google" id="ProtNLM"/>
    </source>
</evidence>
<dbReference type="AlphaFoldDB" id="A0A261EXL0"/>
<evidence type="ECO:0000256" key="1">
    <source>
        <dbReference type="SAM" id="SignalP"/>
    </source>
</evidence>
<comment type="caution">
    <text evidence="2">The sequence shown here is derived from an EMBL/GenBank/DDBJ whole genome shotgun (WGS) entry which is preliminary data.</text>
</comment>
<feature type="chain" id="PRO_5039429897" description="Lipoprotein" evidence="1">
    <location>
        <begin position="23"/>
        <end position="244"/>
    </location>
</feature>
<keyword evidence="3" id="KW-1185">Reference proteome</keyword>
<dbReference type="Proteomes" id="UP000216725">
    <property type="component" value="Unassembled WGS sequence"/>
</dbReference>
<protein>
    <recommendedName>
        <fullName evidence="4">Lipoprotein</fullName>
    </recommendedName>
</protein>
<keyword evidence="1" id="KW-0732">Signal</keyword>
<sequence length="244" mass="25998">MRNTMRAVSAMLVAFLSLVSMAACGGSSSGASGGSESGSSAVTFTQAIENHKLWFLVEPGTADDDSVGFPGLSKDGEIDSVWVRTGGANGQYQWDTYSTSLTFQDINGKTDDEIISSLGKSGEKASGTTRTYVTTDPTGNNAQTEFIASQLTYDQRCRGGNSVLYDGECYPQGGDFLYPETLGGMPLTHTAQIYDMYFQGLESSEISTPGEDYYDTQFFVTRVDADDPGIIMDSPKDGAVTVVG</sequence>
<evidence type="ECO:0000313" key="3">
    <source>
        <dbReference type="Proteomes" id="UP000216725"/>
    </source>
</evidence>
<gene>
    <name evidence="2" type="ORF">PSRA_0988</name>
</gene>
<dbReference type="PROSITE" id="PS51257">
    <property type="entry name" value="PROKAR_LIPOPROTEIN"/>
    <property type="match status" value="1"/>
</dbReference>
<proteinExistence type="predicted"/>
<accession>A0A261EXL0</accession>
<organism evidence="2 3">
    <name type="scientific">Pseudoscardovia radai</name>
    <dbReference type="NCBI Taxonomy" id="987066"/>
    <lineage>
        <taxon>Bacteria</taxon>
        <taxon>Bacillati</taxon>
        <taxon>Actinomycetota</taxon>
        <taxon>Actinomycetes</taxon>
        <taxon>Bifidobacteriales</taxon>
        <taxon>Bifidobacteriaceae</taxon>
        <taxon>Pseudoscardovia</taxon>
    </lineage>
</organism>
<dbReference type="RefSeq" id="WP_143516334.1">
    <property type="nucleotide sequence ID" value="NZ_MWWR01000007.1"/>
</dbReference>
<dbReference type="EMBL" id="MWWR01000007">
    <property type="protein sequence ID" value="OZG51591.1"/>
    <property type="molecule type" value="Genomic_DNA"/>
</dbReference>
<name>A0A261EXL0_9BIFI</name>
<feature type="signal peptide" evidence="1">
    <location>
        <begin position="1"/>
        <end position="22"/>
    </location>
</feature>
<reference evidence="2 3" key="1">
    <citation type="journal article" date="2017" name="BMC Genomics">
        <title>Comparative genomic and phylogenomic analyses of the Bifidobacteriaceae family.</title>
        <authorList>
            <person name="Lugli G.A."/>
            <person name="Milani C."/>
            <person name="Turroni F."/>
            <person name="Duranti S."/>
            <person name="Mancabelli L."/>
            <person name="Mangifesta M."/>
            <person name="Ferrario C."/>
            <person name="Modesto M."/>
            <person name="Mattarelli P."/>
            <person name="Jiri K."/>
            <person name="van Sinderen D."/>
            <person name="Ventura M."/>
        </authorList>
    </citation>
    <scope>NUCLEOTIDE SEQUENCE [LARGE SCALE GENOMIC DNA]</scope>
    <source>
        <strain evidence="2 3">DSM 24742</strain>
    </source>
</reference>
<evidence type="ECO:0000313" key="2">
    <source>
        <dbReference type="EMBL" id="OZG51591.1"/>
    </source>
</evidence>